<proteinExistence type="predicted"/>
<organism evidence="1 2">
    <name type="scientific">Rufibacter latericius</name>
    <dbReference type="NCBI Taxonomy" id="2487040"/>
    <lineage>
        <taxon>Bacteria</taxon>
        <taxon>Pseudomonadati</taxon>
        <taxon>Bacteroidota</taxon>
        <taxon>Cytophagia</taxon>
        <taxon>Cytophagales</taxon>
        <taxon>Hymenobacteraceae</taxon>
        <taxon>Rufibacter</taxon>
    </lineage>
</organism>
<keyword evidence="2" id="KW-1185">Reference proteome</keyword>
<dbReference type="Proteomes" id="UP000272117">
    <property type="component" value="Unassembled WGS sequence"/>
</dbReference>
<sequence>MIMEWIKDNRQWSEYPEGTKAKAQGGGYWEKNKRGWKWCTGSTFPTPGGDATGEVCLPETIKT</sequence>
<name>A0A3M9MN42_9BACT</name>
<evidence type="ECO:0000313" key="1">
    <source>
        <dbReference type="EMBL" id="RNI26607.1"/>
    </source>
</evidence>
<protein>
    <submittedName>
        <fullName evidence="1">Uncharacterized protein</fullName>
    </submittedName>
</protein>
<dbReference type="AlphaFoldDB" id="A0A3M9MN42"/>
<gene>
    <name evidence="1" type="ORF">EFB08_11350</name>
</gene>
<dbReference type="EMBL" id="RJJD01000006">
    <property type="protein sequence ID" value="RNI26607.1"/>
    <property type="molecule type" value="Genomic_DNA"/>
</dbReference>
<accession>A0A3M9MN42</accession>
<reference evidence="1 2" key="1">
    <citation type="submission" date="2018-11" db="EMBL/GenBank/DDBJ databases">
        <title>Rufibacter latericius sp. nov., isolated from water in Baiyang Lake.</title>
        <authorList>
            <person name="Yang Y."/>
        </authorList>
    </citation>
    <scope>NUCLEOTIDE SEQUENCE [LARGE SCALE GENOMIC DNA]</scope>
    <source>
        <strain evidence="1 2">R-22-1c-1</strain>
    </source>
</reference>
<comment type="caution">
    <text evidence="1">The sequence shown here is derived from an EMBL/GenBank/DDBJ whole genome shotgun (WGS) entry which is preliminary data.</text>
</comment>
<evidence type="ECO:0000313" key="2">
    <source>
        <dbReference type="Proteomes" id="UP000272117"/>
    </source>
</evidence>